<dbReference type="InterPro" id="IPR030395">
    <property type="entry name" value="GP_PDE_dom"/>
</dbReference>
<comment type="caution">
    <text evidence="3">The sequence shown here is derived from an EMBL/GenBank/DDBJ whole genome shotgun (WGS) entry which is preliminary data.</text>
</comment>
<name>A0ABP2APF9_SARVE</name>
<evidence type="ECO:0000313" key="4">
    <source>
        <dbReference type="Proteomes" id="UP000095488"/>
    </source>
</evidence>
<dbReference type="Proteomes" id="UP000095488">
    <property type="component" value="Unassembled WGS sequence"/>
</dbReference>
<keyword evidence="1" id="KW-0472">Membrane</keyword>
<evidence type="ECO:0000313" key="3">
    <source>
        <dbReference type="EMBL" id="CUN52935.1"/>
    </source>
</evidence>
<keyword evidence="1" id="KW-0812">Transmembrane</keyword>
<evidence type="ECO:0000259" key="2">
    <source>
        <dbReference type="PROSITE" id="PS51704"/>
    </source>
</evidence>
<organism evidence="3 4">
    <name type="scientific">Sarcina ventriculi</name>
    <name type="common">Clostridium ventriculi</name>
    <dbReference type="NCBI Taxonomy" id="1267"/>
    <lineage>
        <taxon>Bacteria</taxon>
        <taxon>Bacillati</taxon>
        <taxon>Bacillota</taxon>
        <taxon>Clostridia</taxon>
        <taxon>Eubacteriales</taxon>
        <taxon>Clostridiaceae</taxon>
        <taxon>Sarcina</taxon>
    </lineage>
</organism>
<feature type="transmembrane region" description="Helical" evidence="1">
    <location>
        <begin position="20"/>
        <end position="40"/>
    </location>
</feature>
<feature type="domain" description="GP-PDE" evidence="2">
    <location>
        <begin position="51"/>
        <end position="288"/>
    </location>
</feature>
<dbReference type="PROSITE" id="PS51704">
    <property type="entry name" value="GP_PDE"/>
    <property type="match status" value="1"/>
</dbReference>
<proteinExistence type="predicted"/>
<dbReference type="SUPFAM" id="SSF51695">
    <property type="entry name" value="PLC-like phosphodiesterases"/>
    <property type="match status" value="1"/>
</dbReference>
<reference evidence="3 4" key="1">
    <citation type="submission" date="2015-09" db="EMBL/GenBank/DDBJ databases">
        <authorList>
            <consortium name="Pathogen Informatics"/>
            <person name="Wu L."/>
            <person name="Ma J."/>
        </authorList>
    </citation>
    <scope>NUCLEOTIDE SEQUENCE [LARGE SCALE GENOMIC DNA]</scope>
    <source>
        <strain evidence="3 4">2789STDY5834858</strain>
    </source>
</reference>
<dbReference type="EMBL" id="CYZR01000001">
    <property type="protein sequence ID" value="CUN52935.1"/>
    <property type="molecule type" value="Genomic_DNA"/>
</dbReference>
<sequence length="288" mass="33741">MRKNVIKVINFKSKVRKKLFKIMAIITLIYFLFFTVFTIMRREEKVLWLRNCYFAHRGLFNNDDLPENSIKAFKNAIKNGFAIELDVQFTKDKKVIVFHDYTLERLTKDLRKVEDVTYEELESLNLLNSKEKIPLLEEVLNIVNGDVPLLIEIKNCSNILELGASVADLLENYNGKYAIQSFDTCVLKWFKENKGCNVLTGQLIGKYTGIETFRHCENLVLDFKKFFLEYKVDFLSIDSYDVDNLAIKIFRILRVPILSWTIRNNDELENIKDLADGYIFDSFVPVNN</sequence>
<dbReference type="Pfam" id="PF03009">
    <property type="entry name" value="GDPD"/>
    <property type="match status" value="1"/>
</dbReference>
<accession>A0ABP2APF9</accession>
<dbReference type="PANTHER" id="PTHR46211">
    <property type="entry name" value="GLYCEROPHOSPHORYL DIESTER PHOSPHODIESTERASE"/>
    <property type="match status" value="1"/>
</dbReference>
<keyword evidence="4" id="KW-1185">Reference proteome</keyword>
<dbReference type="Gene3D" id="3.20.20.190">
    <property type="entry name" value="Phosphatidylinositol (PI) phosphodiesterase"/>
    <property type="match status" value="1"/>
</dbReference>
<dbReference type="RefSeq" id="WP_055257321.1">
    <property type="nucleotide sequence ID" value="NZ_CABIXL010000001.1"/>
</dbReference>
<protein>
    <submittedName>
        <fullName evidence="3">Cytoplasmic glycerophosphodiester phosphodiesterase</fullName>
    </submittedName>
</protein>
<keyword evidence="1" id="KW-1133">Transmembrane helix</keyword>
<gene>
    <name evidence="3" type="ORF">ERS852473_00439</name>
</gene>
<dbReference type="InterPro" id="IPR017946">
    <property type="entry name" value="PLC-like_Pdiesterase_TIM-brl"/>
</dbReference>
<evidence type="ECO:0000256" key="1">
    <source>
        <dbReference type="SAM" id="Phobius"/>
    </source>
</evidence>
<dbReference type="PANTHER" id="PTHR46211:SF1">
    <property type="entry name" value="GLYCEROPHOSPHODIESTER PHOSPHODIESTERASE, CYTOPLASMIC"/>
    <property type="match status" value="1"/>
</dbReference>